<dbReference type="InterPro" id="IPR036186">
    <property type="entry name" value="Serpin_sf"/>
</dbReference>
<evidence type="ECO:0000256" key="1">
    <source>
        <dbReference type="ARBA" id="ARBA00009500"/>
    </source>
</evidence>
<feature type="chain" id="PRO_5006387834" description="Serpin domain-containing protein" evidence="5">
    <location>
        <begin position="24"/>
        <end position="384"/>
    </location>
</feature>
<dbReference type="SMR" id="A0A0Q9XCY2"/>
<dbReference type="Pfam" id="PF00079">
    <property type="entry name" value="Serpin"/>
    <property type="match status" value="1"/>
</dbReference>
<dbReference type="PANTHER" id="PTHR11461">
    <property type="entry name" value="SERINE PROTEASE INHIBITOR, SERPIN"/>
    <property type="match status" value="1"/>
</dbReference>
<dbReference type="GO" id="GO:0004867">
    <property type="term" value="F:serine-type endopeptidase inhibitor activity"/>
    <property type="evidence" value="ECO:0007669"/>
    <property type="project" value="UniProtKB-KW"/>
</dbReference>
<feature type="domain" description="Serpin" evidence="6">
    <location>
        <begin position="27"/>
        <end position="382"/>
    </location>
</feature>
<dbReference type="Proteomes" id="UP000009192">
    <property type="component" value="Unassembled WGS sequence"/>
</dbReference>
<reference evidence="7 8" key="1">
    <citation type="journal article" date="2007" name="Nature">
        <title>Evolution of genes and genomes on the Drosophila phylogeny.</title>
        <authorList>
            <consortium name="Drosophila 12 Genomes Consortium"/>
            <person name="Clark A.G."/>
            <person name="Eisen M.B."/>
            <person name="Smith D.R."/>
            <person name="Bergman C.M."/>
            <person name="Oliver B."/>
            <person name="Markow T.A."/>
            <person name="Kaufman T.C."/>
            <person name="Kellis M."/>
            <person name="Gelbart W."/>
            <person name="Iyer V.N."/>
            <person name="Pollard D.A."/>
            <person name="Sackton T.B."/>
            <person name="Larracuente A.M."/>
            <person name="Singh N.D."/>
            <person name="Abad J.P."/>
            <person name="Abt D.N."/>
            <person name="Adryan B."/>
            <person name="Aguade M."/>
            <person name="Akashi H."/>
            <person name="Anderson W.W."/>
            <person name="Aquadro C.F."/>
            <person name="Ardell D.H."/>
            <person name="Arguello R."/>
            <person name="Artieri C.G."/>
            <person name="Barbash D.A."/>
            <person name="Barker D."/>
            <person name="Barsanti P."/>
            <person name="Batterham P."/>
            <person name="Batzoglou S."/>
            <person name="Begun D."/>
            <person name="Bhutkar A."/>
            <person name="Blanco E."/>
            <person name="Bosak S.A."/>
            <person name="Bradley R.K."/>
            <person name="Brand A.D."/>
            <person name="Brent M.R."/>
            <person name="Brooks A.N."/>
            <person name="Brown R.H."/>
            <person name="Butlin R.K."/>
            <person name="Caggese C."/>
            <person name="Calvi B.R."/>
            <person name="Bernardo de Carvalho A."/>
            <person name="Caspi A."/>
            <person name="Castrezana S."/>
            <person name="Celniker S.E."/>
            <person name="Chang J.L."/>
            <person name="Chapple C."/>
            <person name="Chatterji S."/>
            <person name="Chinwalla A."/>
            <person name="Civetta A."/>
            <person name="Clifton S.W."/>
            <person name="Comeron J.M."/>
            <person name="Costello J.C."/>
            <person name="Coyne J.A."/>
            <person name="Daub J."/>
            <person name="David R.G."/>
            <person name="Delcher A.L."/>
            <person name="Delehaunty K."/>
            <person name="Do C.B."/>
            <person name="Ebling H."/>
            <person name="Edwards K."/>
            <person name="Eickbush T."/>
            <person name="Evans J.D."/>
            <person name="Filipski A."/>
            <person name="Findeiss S."/>
            <person name="Freyhult E."/>
            <person name="Fulton L."/>
            <person name="Fulton R."/>
            <person name="Garcia A.C."/>
            <person name="Gardiner A."/>
            <person name="Garfield D.A."/>
            <person name="Garvin B.E."/>
            <person name="Gibson G."/>
            <person name="Gilbert D."/>
            <person name="Gnerre S."/>
            <person name="Godfrey J."/>
            <person name="Good R."/>
            <person name="Gotea V."/>
            <person name="Gravely B."/>
            <person name="Greenberg A.J."/>
            <person name="Griffiths-Jones S."/>
            <person name="Gross S."/>
            <person name="Guigo R."/>
            <person name="Gustafson E.A."/>
            <person name="Haerty W."/>
            <person name="Hahn M.W."/>
            <person name="Halligan D.L."/>
            <person name="Halpern A.L."/>
            <person name="Halter G.M."/>
            <person name="Han M.V."/>
            <person name="Heger A."/>
            <person name="Hillier L."/>
            <person name="Hinrichs A.S."/>
            <person name="Holmes I."/>
            <person name="Hoskins R.A."/>
            <person name="Hubisz M.J."/>
            <person name="Hultmark D."/>
            <person name="Huntley M.A."/>
            <person name="Jaffe D.B."/>
            <person name="Jagadeeshan S."/>
            <person name="Jeck W.R."/>
            <person name="Johnson J."/>
            <person name="Jones C.D."/>
            <person name="Jordan W.C."/>
            <person name="Karpen G.H."/>
            <person name="Kataoka E."/>
            <person name="Keightley P.D."/>
            <person name="Kheradpour P."/>
            <person name="Kirkness E.F."/>
            <person name="Koerich L.B."/>
            <person name="Kristiansen K."/>
            <person name="Kudrna D."/>
            <person name="Kulathinal R.J."/>
            <person name="Kumar S."/>
            <person name="Kwok R."/>
            <person name="Lander E."/>
            <person name="Langley C.H."/>
            <person name="Lapoint R."/>
            <person name="Lazzaro B.P."/>
            <person name="Lee S.J."/>
            <person name="Levesque L."/>
            <person name="Li R."/>
            <person name="Lin C.F."/>
            <person name="Lin M.F."/>
            <person name="Lindblad-Toh K."/>
            <person name="Llopart A."/>
            <person name="Long M."/>
            <person name="Low L."/>
            <person name="Lozovsky E."/>
            <person name="Lu J."/>
            <person name="Luo M."/>
            <person name="Machado C.A."/>
            <person name="Makalowski W."/>
            <person name="Marzo M."/>
            <person name="Matsuda M."/>
            <person name="Matzkin L."/>
            <person name="McAllister B."/>
            <person name="McBride C.S."/>
            <person name="McKernan B."/>
            <person name="McKernan K."/>
            <person name="Mendez-Lago M."/>
            <person name="Minx P."/>
            <person name="Mollenhauer M.U."/>
            <person name="Montooth K."/>
            <person name="Mount S.M."/>
            <person name="Mu X."/>
            <person name="Myers E."/>
            <person name="Negre B."/>
            <person name="Newfeld S."/>
            <person name="Nielsen R."/>
            <person name="Noor M.A."/>
            <person name="O'Grady P."/>
            <person name="Pachter L."/>
            <person name="Papaceit M."/>
            <person name="Parisi M.J."/>
            <person name="Parisi M."/>
            <person name="Parts L."/>
            <person name="Pedersen J.S."/>
            <person name="Pesole G."/>
            <person name="Phillippy A.M."/>
            <person name="Ponting C.P."/>
            <person name="Pop M."/>
            <person name="Porcelli D."/>
            <person name="Powell J.R."/>
            <person name="Prohaska S."/>
            <person name="Pruitt K."/>
            <person name="Puig M."/>
            <person name="Quesneville H."/>
            <person name="Ram K.R."/>
            <person name="Rand D."/>
            <person name="Rasmussen M.D."/>
            <person name="Reed L.K."/>
            <person name="Reenan R."/>
            <person name="Reily A."/>
            <person name="Remington K.A."/>
            <person name="Rieger T.T."/>
            <person name="Ritchie M.G."/>
            <person name="Robin C."/>
            <person name="Rogers Y.H."/>
            <person name="Rohde C."/>
            <person name="Rozas J."/>
            <person name="Rubenfield M.J."/>
            <person name="Ruiz A."/>
            <person name="Russo S."/>
            <person name="Salzberg S.L."/>
            <person name="Sanchez-Gracia A."/>
            <person name="Saranga D.J."/>
            <person name="Sato H."/>
            <person name="Schaeffer S.W."/>
            <person name="Schatz M.C."/>
            <person name="Schlenke T."/>
            <person name="Schwartz R."/>
            <person name="Segarra C."/>
            <person name="Singh R.S."/>
            <person name="Sirot L."/>
            <person name="Sirota M."/>
            <person name="Sisneros N.B."/>
            <person name="Smith C.D."/>
            <person name="Smith T.F."/>
            <person name="Spieth J."/>
            <person name="Stage D.E."/>
            <person name="Stark A."/>
            <person name="Stephan W."/>
            <person name="Strausberg R.L."/>
            <person name="Strempel S."/>
            <person name="Sturgill D."/>
            <person name="Sutton G."/>
            <person name="Sutton G.G."/>
            <person name="Tao W."/>
            <person name="Teichmann S."/>
            <person name="Tobari Y.N."/>
            <person name="Tomimura Y."/>
            <person name="Tsolas J.M."/>
            <person name="Valente V.L."/>
            <person name="Venter E."/>
            <person name="Venter J.C."/>
            <person name="Vicario S."/>
            <person name="Vieira F.G."/>
            <person name="Vilella A.J."/>
            <person name="Villasante A."/>
            <person name="Walenz B."/>
            <person name="Wang J."/>
            <person name="Wasserman M."/>
            <person name="Watts T."/>
            <person name="Wilson D."/>
            <person name="Wilson R.K."/>
            <person name="Wing R.A."/>
            <person name="Wolfner M.F."/>
            <person name="Wong A."/>
            <person name="Wong G.K."/>
            <person name="Wu C.I."/>
            <person name="Wu G."/>
            <person name="Yamamoto D."/>
            <person name="Yang H.P."/>
            <person name="Yang S.P."/>
            <person name="Yorke J.A."/>
            <person name="Yoshida K."/>
            <person name="Zdobnov E."/>
            <person name="Zhang P."/>
            <person name="Zhang Y."/>
            <person name="Zimin A.V."/>
            <person name="Baldwin J."/>
            <person name="Abdouelleil A."/>
            <person name="Abdulkadir J."/>
            <person name="Abebe A."/>
            <person name="Abera B."/>
            <person name="Abreu J."/>
            <person name="Acer S.C."/>
            <person name="Aftuck L."/>
            <person name="Alexander A."/>
            <person name="An P."/>
            <person name="Anderson E."/>
            <person name="Anderson S."/>
            <person name="Arachi H."/>
            <person name="Azer M."/>
            <person name="Bachantsang P."/>
            <person name="Barry A."/>
            <person name="Bayul T."/>
            <person name="Berlin A."/>
            <person name="Bessette D."/>
            <person name="Bloom T."/>
            <person name="Blye J."/>
            <person name="Boguslavskiy L."/>
            <person name="Bonnet C."/>
            <person name="Boukhgalter B."/>
            <person name="Bourzgui I."/>
            <person name="Brown A."/>
            <person name="Cahill P."/>
            <person name="Channer S."/>
            <person name="Cheshatsang Y."/>
            <person name="Chuda L."/>
            <person name="Citroen M."/>
            <person name="Collymore A."/>
            <person name="Cooke P."/>
            <person name="Costello M."/>
            <person name="D'Aco K."/>
            <person name="Daza R."/>
            <person name="De Haan G."/>
            <person name="DeGray S."/>
            <person name="DeMaso C."/>
            <person name="Dhargay N."/>
            <person name="Dooley K."/>
            <person name="Dooley E."/>
            <person name="Doricent M."/>
            <person name="Dorje P."/>
            <person name="Dorjee K."/>
            <person name="Dupes A."/>
            <person name="Elong R."/>
            <person name="Falk J."/>
            <person name="Farina A."/>
            <person name="Faro S."/>
            <person name="Ferguson D."/>
            <person name="Fisher S."/>
            <person name="Foley C.D."/>
            <person name="Franke A."/>
            <person name="Friedrich D."/>
            <person name="Gadbois L."/>
            <person name="Gearin G."/>
            <person name="Gearin C.R."/>
            <person name="Giannoukos G."/>
            <person name="Goode T."/>
            <person name="Graham J."/>
            <person name="Grandbois E."/>
            <person name="Grewal S."/>
            <person name="Gyaltsen K."/>
            <person name="Hafez N."/>
            <person name="Hagos B."/>
            <person name="Hall J."/>
            <person name="Henson C."/>
            <person name="Hollinger A."/>
            <person name="Honan T."/>
            <person name="Huard M.D."/>
            <person name="Hughes L."/>
            <person name="Hurhula B."/>
            <person name="Husby M.E."/>
            <person name="Kamat A."/>
            <person name="Kanga B."/>
            <person name="Kashin S."/>
            <person name="Khazanovich D."/>
            <person name="Kisner P."/>
            <person name="Lance K."/>
            <person name="Lara M."/>
            <person name="Lee W."/>
            <person name="Lennon N."/>
            <person name="Letendre F."/>
            <person name="LeVine R."/>
            <person name="Lipovsky A."/>
            <person name="Liu X."/>
            <person name="Liu J."/>
            <person name="Liu S."/>
            <person name="Lokyitsang T."/>
            <person name="Lokyitsang Y."/>
            <person name="Lubonja R."/>
            <person name="Lui A."/>
            <person name="MacDonald P."/>
            <person name="Magnisalis V."/>
            <person name="Maru K."/>
            <person name="Matthews C."/>
            <person name="McCusker W."/>
            <person name="McDonough S."/>
            <person name="Mehta T."/>
            <person name="Meldrim J."/>
            <person name="Meneus L."/>
            <person name="Mihai O."/>
            <person name="Mihalev A."/>
            <person name="Mihova T."/>
            <person name="Mittelman R."/>
            <person name="Mlenga V."/>
            <person name="Montmayeur A."/>
            <person name="Mulrain L."/>
            <person name="Navidi A."/>
            <person name="Naylor J."/>
            <person name="Negash T."/>
            <person name="Nguyen T."/>
            <person name="Nguyen N."/>
            <person name="Nicol R."/>
            <person name="Norbu C."/>
            <person name="Norbu N."/>
            <person name="Novod N."/>
            <person name="O'Neill B."/>
            <person name="Osman S."/>
            <person name="Markiewicz E."/>
            <person name="Oyono O.L."/>
            <person name="Patti C."/>
            <person name="Phunkhang P."/>
            <person name="Pierre F."/>
            <person name="Priest M."/>
            <person name="Raghuraman S."/>
            <person name="Rege F."/>
            <person name="Reyes R."/>
            <person name="Rise C."/>
            <person name="Rogov P."/>
            <person name="Ross K."/>
            <person name="Ryan E."/>
            <person name="Settipalli S."/>
            <person name="Shea T."/>
            <person name="Sherpa N."/>
            <person name="Shi L."/>
            <person name="Shih D."/>
            <person name="Sparrow T."/>
            <person name="Spaulding J."/>
            <person name="Stalker J."/>
            <person name="Stange-Thomann N."/>
            <person name="Stavropoulos S."/>
            <person name="Stone C."/>
            <person name="Strader C."/>
            <person name="Tesfaye S."/>
            <person name="Thomson T."/>
            <person name="Thoulutsang Y."/>
            <person name="Thoulutsang D."/>
            <person name="Topham K."/>
            <person name="Topping I."/>
            <person name="Tsamla T."/>
            <person name="Vassiliev H."/>
            <person name="Vo A."/>
            <person name="Wangchuk T."/>
            <person name="Wangdi T."/>
            <person name="Weiand M."/>
            <person name="Wilkinson J."/>
            <person name="Wilson A."/>
            <person name="Yadav S."/>
            <person name="Young G."/>
            <person name="Yu Q."/>
            <person name="Zembek L."/>
            <person name="Zhong D."/>
            <person name="Zimmer A."/>
            <person name="Zwirko Z."/>
            <person name="Jaffe D.B."/>
            <person name="Alvarez P."/>
            <person name="Brockman W."/>
            <person name="Butler J."/>
            <person name="Chin C."/>
            <person name="Gnerre S."/>
            <person name="Grabherr M."/>
            <person name="Kleber M."/>
            <person name="Mauceli E."/>
            <person name="MacCallum I."/>
        </authorList>
    </citation>
    <scope>NUCLEOTIDE SEQUENCE [LARGE SCALE GENOMIC DNA]</scope>
    <source>
        <strain evidence="8">Tucson 15081-1352.22</strain>
    </source>
</reference>
<dbReference type="Gene3D" id="3.30.497.10">
    <property type="entry name" value="Antithrombin, subunit I, domain 2"/>
    <property type="match status" value="1"/>
</dbReference>
<protein>
    <recommendedName>
        <fullName evidence="6">Serpin domain-containing protein</fullName>
    </recommendedName>
</protein>
<evidence type="ECO:0000256" key="4">
    <source>
        <dbReference type="RuleBase" id="RU000411"/>
    </source>
</evidence>
<dbReference type="Gene3D" id="2.30.39.10">
    <property type="entry name" value="Alpha-1-antitrypsin, domain 1"/>
    <property type="match status" value="1"/>
</dbReference>
<proteinExistence type="inferred from homology"/>
<dbReference type="EMBL" id="CH933809">
    <property type="protein sequence ID" value="KRG06447.1"/>
    <property type="molecule type" value="Genomic_DNA"/>
</dbReference>
<dbReference type="SUPFAM" id="SSF56574">
    <property type="entry name" value="Serpins"/>
    <property type="match status" value="1"/>
</dbReference>
<evidence type="ECO:0000256" key="5">
    <source>
        <dbReference type="SAM" id="SignalP"/>
    </source>
</evidence>
<keyword evidence="5" id="KW-0732">Signal</keyword>
<evidence type="ECO:0000256" key="2">
    <source>
        <dbReference type="ARBA" id="ARBA00022690"/>
    </source>
</evidence>
<keyword evidence="3" id="KW-0722">Serine protease inhibitor</keyword>
<dbReference type="KEGG" id="dmo:Dmoj_GI26191"/>
<dbReference type="OrthoDB" id="7862732at2759"/>
<dbReference type="SMART" id="SM00093">
    <property type="entry name" value="SERPIN"/>
    <property type="match status" value="1"/>
</dbReference>
<dbReference type="AlphaFoldDB" id="A0A0Q9XCY2"/>
<keyword evidence="2" id="KW-0646">Protease inhibitor</keyword>
<comment type="similarity">
    <text evidence="1 4">Belongs to the serpin family.</text>
</comment>
<name>A0A0Q9XCY2_DROMO</name>
<evidence type="ECO:0000256" key="3">
    <source>
        <dbReference type="ARBA" id="ARBA00022900"/>
    </source>
</evidence>
<evidence type="ECO:0000313" key="8">
    <source>
        <dbReference type="Proteomes" id="UP000009192"/>
    </source>
</evidence>
<dbReference type="InterPro" id="IPR023796">
    <property type="entry name" value="Serpin_dom"/>
</dbReference>
<dbReference type="PANTHER" id="PTHR11461:SF211">
    <property type="entry name" value="GH10112P-RELATED"/>
    <property type="match status" value="1"/>
</dbReference>
<feature type="signal peptide" evidence="5">
    <location>
        <begin position="1"/>
        <end position="23"/>
    </location>
</feature>
<dbReference type="InParanoid" id="A0A0Q9XCY2"/>
<gene>
    <name evidence="7" type="primary">Dmoj\GI26191</name>
    <name evidence="7" type="ORF">Dmoj_GI26191</name>
</gene>
<dbReference type="InterPro" id="IPR042178">
    <property type="entry name" value="Serpin_sf_1"/>
</dbReference>
<dbReference type="InterPro" id="IPR000215">
    <property type="entry name" value="Serpin_fam"/>
</dbReference>
<dbReference type="GO" id="GO:0005615">
    <property type="term" value="C:extracellular space"/>
    <property type="evidence" value="ECO:0007669"/>
    <property type="project" value="InterPro"/>
</dbReference>
<organism evidence="7 8">
    <name type="scientific">Drosophila mojavensis</name>
    <name type="common">Fruit fly</name>
    <dbReference type="NCBI Taxonomy" id="7230"/>
    <lineage>
        <taxon>Eukaryota</taxon>
        <taxon>Metazoa</taxon>
        <taxon>Ecdysozoa</taxon>
        <taxon>Arthropoda</taxon>
        <taxon>Hexapoda</taxon>
        <taxon>Insecta</taxon>
        <taxon>Pterygota</taxon>
        <taxon>Neoptera</taxon>
        <taxon>Endopterygota</taxon>
        <taxon>Diptera</taxon>
        <taxon>Brachycera</taxon>
        <taxon>Muscomorpha</taxon>
        <taxon>Ephydroidea</taxon>
        <taxon>Drosophilidae</taxon>
        <taxon>Drosophila</taxon>
    </lineage>
</organism>
<accession>A0A0Q9XCY2</accession>
<sequence>MAKLCRYPLFVLLLTSFLQLTLANLATTVIGTVLQRTKQLNFVMSPQLLIESIYPIYLGASGQTRREISKFLKVEGKTKIQVLDAFEKNKARIAKNLAGALTMTTGLFGSENIELTDEYTSMIIDLLSTDYKTVDFRNPIAAAKVINEWVANNTDNRITHMIRRTPLGAKLMIFSALYYNGALSLPSPSTINATFNTELLDGVEANFTVNATISRAFLRFSFLKEINADLIAIPFTKGNMNLVILMPKDNSDIETIESNLHEITMAQLAPVRARLFELVLPHFSIQTTQNYKNIFEYLGITRLFKTSANLRPMETNKRQKILLHDLIQKTKFMMNGTHTEAASYRAANIKFKGLPTAHILKPFIFFVKDNFNIFLAGRIGYVRK</sequence>
<keyword evidence="8" id="KW-1185">Reference proteome</keyword>
<dbReference type="InterPro" id="IPR042185">
    <property type="entry name" value="Serpin_sf_2"/>
</dbReference>
<evidence type="ECO:0000259" key="6">
    <source>
        <dbReference type="SMART" id="SM00093"/>
    </source>
</evidence>
<evidence type="ECO:0000313" key="7">
    <source>
        <dbReference type="EMBL" id="KRG06447.1"/>
    </source>
</evidence>